<dbReference type="EMBL" id="CP007128">
    <property type="protein sequence ID" value="AHG91122.1"/>
    <property type="molecule type" value="Genomic_DNA"/>
</dbReference>
<gene>
    <name evidence="1" type="ORF">J421_3585</name>
</gene>
<dbReference type="InParanoid" id="W0RL03"/>
<reference evidence="1 2" key="1">
    <citation type="journal article" date="2014" name="Genome Announc.">
        <title>Genome Sequence and Methylome of Soil Bacterium Gemmatirosa kalamazoonensis KBS708T, a Member of the Rarely Cultivated Gemmatimonadetes Phylum.</title>
        <authorList>
            <person name="Debruyn J.M."/>
            <person name="Radosevich M."/>
            <person name="Wommack K.E."/>
            <person name="Polson S.W."/>
            <person name="Hauser L.J."/>
            <person name="Fawaz M.N."/>
            <person name="Korlach J."/>
            <person name="Tsai Y.C."/>
        </authorList>
    </citation>
    <scope>NUCLEOTIDE SEQUENCE [LARGE SCALE GENOMIC DNA]</scope>
    <source>
        <strain evidence="1 2">KBS708</strain>
    </source>
</reference>
<dbReference type="Proteomes" id="UP000019151">
    <property type="component" value="Chromosome"/>
</dbReference>
<accession>W0RL03</accession>
<dbReference type="STRING" id="861299.J421_3585"/>
<sequence>MRLFGDWQAERDRRRRAAGYVRALHAEPLDDEVAWLAGAAAGGDADHARWEWRYARRALGLLVAQRNALDDRTPSLIAQELSEAFTRDPYIAVGALTLAERQFNERLAAYRDALASRSGEPTGTRVARILLAFTGQVRPKPEVLAHAATVLTRYLAEVGSALEHAFGTPSLPEDVPPSAVGGAP</sequence>
<dbReference type="AlphaFoldDB" id="W0RL03"/>
<dbReference type="RefSeq" id="WP_025412579.1">
    <property type="nucleotide sequence ID" value="NZ_CP007128.1"/>
</dbReference>
<dbReference type="KEGG" id="gba:J421_3585"/>
<name>W0RL03_9BACT</name>
<keyword evidence="2" id="KW-1185">Reference proteome</keyword>
<evidence type="ECO:0000313" key="2">
    <source>
        <dbReference type="Proteomes" id="UP000019151"/>
    </source>
</evidence>
<dbReference type="HOGENOM" id="CLU_1515817_0_0_0"/>
<organism evidence="1 2">
    <name type="scientific">Gemmatirosa kalamazoonensis</name>
    <dbReference type="NCBI Taxonomy" id="861299"/>
    <lineage>
        <taxon>Bacteria</taxon>
        <taxon>Pseudomonadati</taxon>
        <taxon>Gemmatimonadota</taxon>
        <taxon>Gemmatimonadia</taxon>
        <taxon>Gemmatimonadales</taxon>
        <taxon>Gemmatimonadaceae</taxon>
        <taxon>Gemmatirosa</taxon>
    </lineage>
</organism>
<protein>
    <submittedName>
        <fullName evidence="1">Uncharacterized protein</fullName>
    </submittedName>
</protein>
<dbReference type="eggNOG" id="ENOG50348ZA">
    <property type="taxonomic scope" value="Bacteria"/>
</dbReference>
<proteinExistence type="predicted"/>
<evidence type="ECO:0000313" key="1">
    <source>
        <dbReference type="EMBL" id="AHG91122.1"/>
    </source>
</evidence>